<name>A0A251YGT1_9MICO</name>
<dbReference type="InterPro" id="IPR012338">
    <property type="entry name" value="Beta-lactam/transpept-like"/>
</dbReference>
<feature type="region of interest" description="Disordered" evidence="1">
    <location>
        <begin position="1"/>
        <end position="69"/>
    </location>
</feature>
<evidence type="ECO:0000313" key="4">
    <source>
        <dbReference type="Proteomes" id="UP000195101"/>
    </source>
</evidence>
<dbReference type="InterPro" id="IPR001466">
    <property type="entry name" value="Beta-lactam-related"/>
</dbReference>
<feature type="compositionally biased region" description="Basic residues" evidence="1">
    <location>
        <begin position="29"/>
        <end position="38"/>
    </location>
</feature>
<accession>A0A251YGT1</accession>
<proteinExistence type="predicted"/>
<sequence length="531" mass="56498">MLRSADMPYPPERPIGVRRAEGGSPAGHGRSRSVRRATRVPEVGARQPSDRSRIPANTDDDTVPDTSRSPRMTEILDYVRTWLDHRVWQTRVPGAQVAIARHGEVVLSEAFGVADPTTDAPLTPAHLFRVASHSKSFTATAILQLAERGALRLDDRLAAHVPELAEAGSELADVTVASLLEHGAGVLRDGFDGDHWQHSGPFPDRAQLLAVATTPGVAKVAPDTAFNYSNVGYALLGLVIESASGLSFGDYLDERIAAPLGLRDTTAEYVPERADEYAAASTSLRTSRERTVLPHVDTRAMAAATGVTSTASELVSFFSALVLPDDERLISAASKRIQQRPRYGTSQDPAGPRRYGYGLIIERVGSGAHEATVVGHSGGYPGHITRTAVDPASGWAVTVLTNAIDGPASALSTGVLELLLADSAATDAERAAVDAPFAGRFGNVWGLQDFQVVGDRFLRIDPTAEHPLDSVDVLERTGDSSARIVEGEGFGSVGEEVTAHRGPDGAVDRIRAGGGMTLEPLVREWVLRSRG</sequence>
<protein>
    <submittedName>
        <fullName evidence="3">Penicillin-binding protein 4</fullName>
    </submittedName>
</protein>
<dbReference type="PANTHER" id="PTHR46825">
    <property type="entry name" value="D-ALANYL-D-ALANINE-CARBOXYPEPTIDASE/ENDOPEPTIDASE AMPH"/>
    <property type="match status" value="1"/>
</dbReference>
<evidence type="ECO:0000256" key="1">
    <source>
        <dbReference type="SAM" id="MobiDB-lite"/>
    </source>
</evidence>
<reference evidence="3 4" key="1">
    <citation type="submission" date="2016-08" db="EMBL/GenBank/DDBJ databases">
        <title>Genome sequence of Clavibacter michiganensis spp strain CFBP8019.</title>
        <authorList>
            <person name="Thapa S.P."/>
            <person name="Coaker G."/>
            <person name="Jacques M.-A."/>
        </authorList>
    </citation>
    <scope>NUCLEOTIDE SEQUENCE [LARGE SCALE GENOMIC DNA]</scope>
    <source>
        <strain evidence="3">CFBP8019</strain>
    </source>
</reference>
<dbReference type="SUPFAM" id="SSF56601">
    <property type="entry name" value="beta-lactamase/transpeptidase-like"/>
    <property type="match status" value="1"/>
</dbReference>
<dbReference type="Pfam" id="PF00144">
    <property type="entry name" value="Beta-lactamase"/>
    <property type="match status" value="1"/>
</dbReference>
<dbReference type="InterPro" id="IPR050491">
    <property type="entry name" value="AmpC-like"/>
</dbReference>
<dbReference type="PANTHER" id="PTHR46825:SF9">
    <property type="entry name" value="BETA-LACTAMASE-RELATED DOMAIN-CONTAINING PROTEIN"/>
    <property type="match status" value="1"/>
</dbReference>
<evidence type="ECO:0000259" key="2">
    <source>
        <dbReference type="Pfam" id="PF00144"/>
    </source>
</evidence>
<dbReference type="Gene3D" id="3.40.710.10">
    <property type="entry name" value="DD-peptidase/beta-lactamase superfamily"/>
    <property type="match status" value="1"/>
</dbReference>
<dbReference type="EMBL" id="MDJZ01000017">
    <property type="protein sequence ID" value="OUE23457.1"/>
    <property type="molecule type" value="Genomic_DNA"/>
</dbReference>
<gene>
    <name evidence="3" type="primary">pbpE</name>
    <name evidence="3" type="ORF">BFL37_12385</name>
</gene>
<dbReference type="AlphaFoldDB" id="A0A251YGT1"/>
<dbReference type="Proteomes" id="UP000195101">
    <property type="component" value="Unassembled WGS sequence"/>
</dbReference>
<organism evidence="3 4">
    <name type="scientific">Clavibacter michiganensis</name>
    <dbReference type="NCBI Taxonomy" id="28447"/>
    <lineage>
        <taxon>Bacteria</taxon>
        <taxon>Bacillati</taxon>
        <taxon>Actinomycetota</taxon>
        <taxon>Actinomycetes</taxon>
        <taxon>Micrococcales</taxon>
        <taxon>Microbacteriaceae</taxon>
        <taxon>Clavibacter</taxon>
    </lineage>
</organism>
<keyword evidence="4" id="KW-1185">Reference proteome</keyword>
<comment type="caution">
    <text evidence="3">The sequence shown here is derived from an EMBL/GenBank/DDBJ whole genome shotgun (WGS) entry which is preliminary data.</text>
</comment>
<evidence type="ECO:0000313" key="3">
    <source>
        <dbReference type="EMBL" id="OUE23457.1"/>
    </source>
</evidence>
<feature type="domain" description="Beta-lactamase-related" evidence="2">
    <location>
        <begin position="80"/>
        <end position="410"/>
    </location>
</feature>